<keyword evidence="3" id="KW-0946">Virion</keyword>
<feature type="region of interest" description="Disordered" evidence="4">
    <location>
        <begin position="1"/>
        <end position="57"/>
    </location>
</feature>
<organism evidence="5">
    <name type="scientific">Grapevine enamovirus 2</name>
    <dbReference type="NCBI Taxonomy" id="3065245"/>
    <lineage>
        <taxon>Viruses</taxon>
        <taxon>Riboviria</taxon>
        <taxon>Orthornavirae</taxon>
        <taxon>Pisuviricota</taxon>
        <taxon>Pisoniviricetes</taxon>
        <taxon>Sobelivirales</taxon>
        <taxon>Solemoviridae</taxon>
        <taxon>Enamovirus</taxon>
    </lineage>
</organism>
<evidence type="ECO:0000256" key="3">
    <source>
        <dbReference type="ARBA" id="ARBA00022844"/>
    </source>
</evidence>
<sequence length="197" mass="21861">MVARSKKPGKKKSAGPGNRRRLQPRARQMVVVSTQRPRNPRPRRVARRRGSQDGGANTGINFTFLVNSFAGNASGTIKFGPNLTESSAFTGVLNSFQRYRIVSCQIQYTTEASKMDRGCIAYHVDTSCSMRPSSLLPTTSWPVTQSAMKTYGSGVLGDQPHYEKAKEQFWFLYKGNGSSDIAGHLKFTFRVVFTNVL</sequence>
<comment type="subcellular location">
    <subcellularLocation>
        <location evidence="1">Virion</location>
    </subcellularLocation>
</comment>
<name>A0AA49QA65_9VIRU</name>
<reference evidence="5" key="2">
    <citation type="submission" date="2023-05" db="EMBL/GenBank/DDBJ databases">
        <authorList>
            <person name="Diaz-Lara A."/>
            <person name="Stevens K."/>
            <person name="Al Rwahnih M."/>
        </authorList>
    </citation>
    <scope>NUCLEOTIDE SEQUENCE</scope>
    <source>
        <strain evidence="5">TrPADL13</strain>
    </source>
</reference>
<protein>
    <submittedName>
        <fullName evidence="5">Coat protein</fullName>
    </submittedName>
</protein>
<keyword evidence="2 5" id="KW-0167">Capsid protein</keyword>
<accession>A0AA49QA65</accession>
<dbReference type="InterPro" id="IPR001517">
    <property type="entry name" value="Luteo_coat"/>
</dbReference>
<feature type="compositionally biased region" description="Basic residues" evidence="4">
    <location>
        <begin position="1"/>
        <end position="24"/>
    </location>
</feature>
<proteinExistence type="predicted"/>
<feature type="compositionally biased region" description="Basic residues" evidence="4">
    <location>
        <begin position="38"/>
        <end position="49"/>
    </location>
</feature>
<evidence type="ECO:0000256" key="2">
    <source>
        <dbReference type="ARBA" id="ARBA00022561"/>
    </source>
</evidence>
<dbReference type="GO" id="GO:0005198">
    <property type="term" value="F:structural molecule activity"/>
    <property type="evidence" value="ECO:0007669"/>
    <property type="project" value="InterPro"/>
</dbReference>
<evidence type="ECO:0000313" key="5">
    <source>
        <dbReference type="EMBL" id="WKZ08364.1"/>
    </source>
</evidence>
<evidence type="ECO:0000256" key="4">
    <source>
        <dbReference type="SAM" id="MobiDB-lite"/>
    </source>
</evidence>
<reference evidence="5" key="1">
    <citation type="journal article" date="2023" name="Viruses">
        <title>High-Throughput Sequencing of Grapevine in Mexico Reveals a High Incidence of Viruses including a New Member of the Genus Enamovirus.</title>
        <authorList>
            <person name="Diaz-Lara A."/>
            <person name="Stevens K."/>
            <person name="Aguilar-Molina V.H."/>
            <person name="Fernandez-Cortes J.M."/>
            <person name="Chabacano Leon V.M."/>
            <person name="De Donato M."/>
            <person name="Sharma A."/>
            <person name="Erickson T.M."/>
            <person name="Al Rwahnih M."/>
        </authorList>
    </citation>
    <scope>NUCLEOTIDE SEQUENCE</scope>
    <source>
        <strain evidence="5">TrPADL13</strain>
    </source>
</reference>
<dbReference type="EMBL" id="OR066156">
    <property type="protein sequence ID" value="WKZ08364.1"/>
    <property type="molecule type" value="Genomic_RNA"/>
</dbReference>
<dbReference type="Pfam" id="PF00894">
    <property type="entry name" value="Luteo_coat"/>
    <property type="match status" value="1"/>
</dbReference>
<dbReference type="GO" id="GO:0019028">
    <property type="term" value="C:viral capsid"/>
    <property type="evidence" value="ECO:0007669"/>
    <property type="project" value="UniProtKB-KW"/>
</dbReference>
<dbReference type="PRINTS" id="PR00915">
    <property type="entry name" value="LUTEOGP1COAT"/>
</dbReference>
<evidence type="ECO:0000256" key="1">
    <source>
        <dbReference type="ARBA" id="ARBA00004328"/>
    </source>
</evidence>